<comment type="caution">
    <text evidence="2">The sequence shown here is derived from an EMBL/GenBank/DDBJ whole genome shotgun (WGS) entry which is preliminary data.</text>
</comment>
<keyword evidence="1" id="KW-0812">Transmembrane</keyword>
<evidence type="ECO:0000313" key="3">
    <source>
        <dbReference type="Proteomes" id="UP000703590"/>
    </source>
</evidence>
<evidence type="ECO:0000313" key="2">
    <source>
        <dbReference type="EMBL" id="MBN2963189.1"/>
    </source>
</evidence>
<accession>A0ABS2WPP0</accession>
<dbReference type="EMBL" id="JAFHKK010000001">
    <property type="protein sequence ID" value="MBN2963189.1"/>
    <property type="molecule type" value="Genomic_DNA"/>
</dbReference>
<name>A0ABS2WPP0_9BACT</name>
<protein>
    <submittedName>
        <fullName evidence="2">Uncharacterized protein</fullName>
    </submittedName>
</protein>
<reference evidence="2" key="2">
    <citation type="submission" date="2021-02" db="EMBL/GenBank/DDBJ databases">
        <authorList>
            <person name="Merkel A.Y."/>
        </authorList>
    </citation>
    <scope>NUCLEOTIDE SEQUENCE</scope>
    <source>
        <strain evidence="2">T05b</strain>
    </source>
</reference>
<organism evidence="2 3">
    <name type="scientific">Sulfurospirillum tamanense</name>
    <dbReference type="NCBI Taxonomy" id="2813362"/>
    <lineage>
        <taxon>Bacteria</taxon>
        <taxon>Pseudomonadati</taxon>
        <taxon>Campylobacterota</taxon>
        <taxon>Epsilonproteobacteria</taxon>
        <taxon>Campylobacterales</taxon>
        <taxon>Sulfurospirillaceae</taxon>
        <taxon>Sulfurospirillum</taxon>
    </lineage>
</organism>
<keyword evidence="3" id="KW-1185">Reference proteome</keyword>
<evidence type="ECO:0000256" key="1">
    <source>
        <dbReference type="SAM" id="Phobius"/>
    </source>
</evidence>
<keyword evidence="1" id="KW-1133">Transmembrane helix</keyword>
<reference evidence="2" key="1">
    <citation type="submission" date="2021-02" db="EMBL/GenBank/DDBJ databases">
        <title>Sulfurospirillum tamanensis sp. nov.</title>
        <authorList>
            <person name="Frolova A."/>
            <person name="Merkel A."/>
            <person name="Slobodkin A."/>
        </authorList>
    </citation>
    <scope>NUCLEOTIDE SEQUENCE</scope>
    <source>
        <strain evidence="2">T05b</strain>
    </source>
</reference>
<feature type="transmembrane region" description="Helical" evidence="1">
    <location>
        <begin position="15"/>
        <end position="36"/>
    </location>
</feature>
<proteinExistence type="predicted"/>
<dbReference type="RefSeq" id="WP_205457629.1">
    <property type="nucleotide sequence ID" value="NZ_JAFHKK010000001.1"/>
</dbReference>
<gene>
    <name evidence="2" type="ORF">JWV37_00210</name>
</gene>
<keyword evidence="1" id="KW-0472">Membrane</keyword>
<sequence length="53" mass="5777">MLLVRALRDYTSPSVLGASFVALLTPLVLLGLPLDLAEHTFGMLSKPLKRANR</sequence>
<dbReference type="Proteomes" id="UP000703590">
    <property type="component" value="Unassembled WGS sequence"/>
</dbReference>